<dbReference type="RefSeq" id="WP_093211613.1">
    <property type="nucleotide sequence ID" value="NZ_FNFL01000001.1"/>
</dbReference>
<evidence type="ECO:0000313" key="2">
    <source>
        <dbReference type="Proteomes" id="UP000198694"/>
    </source>
</evidence>
<organism evidence="1 2">
    <name type="scientific">Sediminibacillus albus</name>
    <dbReference type="NCBI Taxonomy" id="407036"/>
    <lineage>
        <taxon>Bacteria</taxon>
        <taxon>Bacillati</taxon>
        <taxon>Bacillota</taxon>
        <taxon>Bacilli</taxon>
        <taxon>Bacillales</taxon>
        <taxon>Bacillaceae</taxon>
        <taxon>Sediminibacillus</taxon>
    </lineage>
</organism>
<evidence type="ECO:0000313" key="1">
    <source>
        <dbReference type="EMBL" id="SDJ82023.1"/>
    </source>
</evidence>
<name>A0A1G8WV19_9BACI</name>
<gene>
    <name evidence="1" type="ORF">SAMN05216243_1008</name>
</gene>
<dbReference type="AlphaFoldDB" id="A0A1G8WV19"/>
<reference evidence="1 2" key="1">
    <citation type="submission" date="2016-10" db="EMBL/GenBank/DDBJ databases">
        <authorList>
            <person name="de Groot N.N."/>
        </authorList>
    </citation>
    <scope>NUCLEOTIDE SEQUENCE [LARGE SCALE GENOMIC DNA]</scope>
    <source>
        <strain evidence="1 2">CGMCC 1.6502</strain>
    </source>
</reference>
<protein>
    <recommendedName>
        <fullName evidence="3">Coat F domain-containing protein</fullName>
    </recommendedName>
</protein>
<dbReference type="Proteomes" id="UP000198694">
    <property type="component" value="Unassembled WGS sequence"/>
</dbReference>
<sequence>MHILPAADLGIMAQHLSAHKGIIRKLNIYQRMVQSSELKKIISQQANAMQGHVHIMLAFIDPAFHDPIEVPPLYVFEEKGYENWQSGNAGENDQWIALETHSTAKQMAGNNFSSALMMQDLAVRNAHVEMALQQTELLRRYEAFLEETGWMYVPQSDIRSQQDTYRHFYQAFYS</sequence>
<dbReference type="EMBL" id="FNFL01000001">
    <property type="protein sequence ID" value="SDJ82023.1"/>
    <property type="molecule type" value="Genomic_DNA"/>
</dbReference>
<accession>A0A1G8WV19</accession>
<dbReference type="STRING" id="407036.SAMN05216243_1008"/>
<dbReference type="OrthoDB" id="2452736at2"/>
<proteinExistence type="predicted"/>
<keyword evidence="2" id="KW-1185">Reference proteome</keyword>
<evidence type="ECO:0008006" key="3">
    <source>
        <dbReference type="Google" id="ProtNLM"/>
    </source>
</evidence>